<protein>
    <recommendedName>
        <fullName evidence="2">Thioredoxin domain-containing protein</fullName>
    </recommendedName>
</protein>
<dbReference type="AlphaFoldDB" id="E2SBR4"/>
<dbReference type="EMBL" id="ACLF03000005">
    <property type="protein sequence ID" value="EFQ83200.1"/>
    <property type="molecule type" value="Genomic_DNA"/>
</dbReference>
<keyword evidence="1" id="KW-1133">Transmembrane helix</keyword>
<comment type="caution">
    <text evidence="3">The sequence shown here is derived from an EMBL/GenBank/DDBJ whole genome shotgun (WGS) entry which is preliminary data.</text>
</comment>
<name>E2SBR4_9ACTN</name>
<organism evidence="3 4">
    <name type="scientific">Aeromicrobium marinum DSM 15272</name>
    <dbReference type="NCBI Taxonomy" id="585531"/>
    <lineage>
        <taxon>Bacteria</taxon>
        <taxon>Bacillati</taxon>
        <taxon>Actinomycetota</taxon>
        <taxon>Actinomycetes</taxon>
        <taxon>Propionibacteriales</taxon>
        <taxon>Nocardioidaceae</taxon>
        <taxon>Aeromicrobium</taxon>
    </lineage>
</organism>
<keyword evidence="1" id="KW-0472">Membrane</keyword>
<feature type="domain" description="Thioredoxin" evidence="2">
    <location>
        <begin position="26"/>
        <end position="146"/>
    </location>
</feature>
<dbReference type="InterPro" id="IPR036249">
    <property type="entry name" value="Thioredoxin-like_sf"/>
</dbReference>
<evidence type="ECO:0000313" key="3">
    <source>
        <dbReference type="EMBL" id="EFQ83200.1"/>
    </source>
</evidence>
<keyword evidence="1" id="KW-0812">Transmembrane</keyword>
<accession>E2SBR4</accession>
<dbReference type="InterPro" id="IPR013766">
    <property type="entry name" value="Thioredoxin_domain"/>
</dbReference>
<reference evidence="3" key="1">
    <citation type="submission" date="2010-08" db="EMBL/GenBank/DDBJ databases">
        <authorList>
            <person name="Muzny D."/>
            <person name="Qin X."/>
            <person name="Buhay C."/>
            <person name="Dugan-Rocha S."/>
            <person name="Ding Y."/>
            <person name="Chen G."/>
            <person name="Hawes A."/>
            <person name="Holder M."/>
            <person name="Jhangiani S."/>
            <person name="Johnson A."/>
            <person name="Khan Z."/>
            <person name="Li Z."/>
            <person name="Liu W."/>
            <person name="Liu X."/>
            <person name="Perez L."/>
            <person name="Shen H."/>
            <person name="Wang Q."/>
            <person name="Watt J."/>
            <person name="Xi L."/>
            <person name="Xin Y."/>
            <person name="Zhou J."/>
            <person name="Deng J."/>
            <person name="Jiang H."/>
            <person name="Liu Y."/>
            <person name="Qu J."/>
            <person name="Song X.-Z."/>
            <person name="Zhang L."/>
            <person name="Villasana D."/>
            <person name="Johnson A."/>
            <person name="Liu J."/>
            <person name="Liyanage D."/>
            <person name="Lorensuhewa L."/>
            <person name="Robinson T."/>
            <person name="Song A."/>
            <person name="Song B.-B."/>
            <person name="Dinh H."/>
            <person name="Thornton R."/>
            <person name="Coyle M."/>
            <person name="Francisco L."/>
            <person name="Jackson L."/>
            <person name="Javaid M."/>
            <person name="Korchina V."/>
            <person name="Kovar C."/>
            <person name="Mata R."/>
            <person name="Mathew T."/>
            <person name="Ngo R."/>
            <person name="Nguyen L."/>
            <person name="Nguyen N."/>
            <person name="Okwuonu G."/>
            <person name="Ongeri F."/>
            <person name="Pham C."/>
            <person name="Simmons D."/>
            <person name="Wilczek-Boney K."/>
            <person name="Hale W."/>
            <person name="Jakkamsetti A."/>
            <person name="Pham P."/>
            <person name="Ruth R."/>
            <person name="San Lucas F."/>
            <person name="Warren J."/>
            <person name="Zhang J."/>
            <person name="Zhao Z."/>
            <person name="Zhou C."/>
            <person name="Zhu D."/>
            <person name="Lee S."/>
            <person name="Bess C."/>
            <person name="Blankenburg K."/>
            <person name="Forbes L."/>
            <person name="Fu Q."/>
            <person name="Gubbala S."/>
            <person name="Hirani K."/>
            <person name="Jayaseelan J.C."/>
            <person name="Lara F."/>
            <person name="Munidasa M."/>
            <person name="Palculict T."/>
            <person name="Patil S."/>
            <person name="Pu L.-L."/>
            <person name="Saada N."/>
            <person name="Tang L."/>
            <person name="Weissenberger G."/>
            <person name="Zhu Y."/>
            <person name="Hemphill L."/>
            <person name="Shang Y."/>
            <person name="Youmans B."/>
            <person name="Ayvaz T."/>
            <person name="Ross M."/>
            <person name="Santibanez J."/>
            <person name="Aqrawi P."/>
            <person name="Gross S."/>
            <person name="Joshi V."/>
            <person name="Fowler G."/>
            <person name="Nazareth L."/>
            <person name="Reid J."/>
            <person name="Worley K."/>
            <person name="Petrosino J."/>
            <person name="Highlander S."/>
            <person name="Gibbs R."/>
        </authorList>
    </citation>
    <scope>NUCLEOTIDE SEQUENCE [LARGE SCALE GENOMIC DNA]</scope>
    <source>
        <strain evidence="3">DSM 15272</strain>
    </source>
</reference>
<dbReference type="CDD" id="cd02947">
    <property type="entry name" value="TRX_family"/>
    <property type="match status" value="1"/>
</dbReference>
<dbReference type="Proteomes" id="UP000003111">
    <property type="component" value="Unassembled WGS sequence"/>
</dbReference>
<dbReference type="eggNOG" id="COG0526">
    <property type="taxonomic scope" value="Bacteria"/>
</dbReference>
<dbReference type="Pfam" id="PF00085">
    <property type="entry name" value="Thioredoxin"/>
    <property type="match status" value="1"/>
</dbReference>
<dbReference type="SUPFAM" id="SSF52833">
    <property type="entry name" value="Thioredoxin-like"/>
    <property type="match status" value="1"/>
</dbReference>
<sequence length="150" mass="15821">MTGIWVLAVAIVVTFALALLMRRRNGRFREVAPPRSAPSEAMTGERLTAAEIGGELGSRVSLVQFSSAFCSPCRATRALLHDVVAGRSDVRHVEIDAEAHLDLVRRLGILRTPTVLVLDGSGRVVGRASGLPSRDQVEAAIAAVGGPSQG</sequence>
<keyword evidence="4" id="KW-1185">Reference proteome</keyword>
<evidence type="ECO:0000259" key="2">
    <source>
        <dbReference type="PROSITE" id="PS51352"/>
    </source>
</evidence>
<dbReference type="Gene3D" id="3.40.30.10">
    <property type="entry name" value="Glutaredoxin"/>
    <property type="match status" value="1"/>
</dbReference>
<evidence type="ECO:0000256" key="1">
    <source>
        <dbReference type="SAM" id="Phobius"/>
    </source>
</evidence>
<dbReference type="RefSeq" id="WP_007078817.1">
    <property type="nucleotide sequence ID" value="NZ_CM001024.1"/>
</dbReference>
<evidence type="ECO:0000313" key="4">
    <source>
        <dbReference type="Proteomes" id="UP000003111"/>
    </source>
</evidence>
<gene>
    <name evidence="3" type="ORF">HMPREF0063_11473</name>
</gene>
<proteinExistence type="predicted"/>
<dbReference type="PROSITE" id="PS51352">
    <property type="entry name" value="THIOREDOXIN_2"/>
    <property type="match status" value="1"/>
</dbReference>
<dbReference type="HOGENOM" id="CLU_091304_2_0_11"/>
<dbReference type="STRING" id="585531.HMPREF0063_11473"/>
<feature type="transmembrane region" description="Helical" evidence="1">
    <location>
        <begin position="6"/>
        <end position="21"/>
    </location>
</feature>